<keyword evidence="3" id="KW-0786">Thiamine pyrophosphate</keyword>
<comment type="similarity">
    <text evidence="2">Belongs to the transketolase family.</text>
</comment>
<dbReference type="HOGENOM" id="CLU_009227_4_1_7"/>
<comment type="cofactor">
    <cofactor evidence="1">
        <name>thiamine diphosphate</name>
        <dbReference type="ChEBI" id="CHEBI:58937"/>
    </cofactor>
</comment>
<dbReference type="AlphaFoldDB" id="E1X3G6"/>
<dbReference type="Pfam" id="PF00456">
    <property type="entry name" value="Transketolase_N"/>
    <property type="match status" value="1"/>
</dbReference>
<evidence type="ECO:0000259" key="4">
    <source>
        <dbReference type="Pfam" id="PF00456"/>
    </source>
</evidence>
<reference evidence="6" key="1">
    <citation type="journal article" date="2013" name="ISME J.">
        <title>A small predatory core genome in the divergent marine Bacteriovorax marinus SJ and the terrestrial Bdellovibrio bacteriovorus.</title>
        <authorList>
            <person name="Crossman L.C."/>
            <person name="Chen H."/>
            <person name="Cerdeno-Tarraga A.M."/>
            <person name="Brooks K."/>
            <person name="Quail M.A."/>
            <person name="Pineiro S.A."/>
            <person name="Hobley L."/>
            <person name="Sockett R.E."/>
            <person name="Bentley S.D."/>
            <person name="Parkhill J."/>
            <person name="Williams H.N."/>
            <person name="Stine O.C."/>
        </authorList>
    </citation>
    <scope>NUCLEOTIDE SEQUENCE [LARGE SCALE GENOMIC DNA]</scope>
    <source>
        <strain evidence="6">ATCC BAA-682 / DSM 15412 / SJ</strain>
    </source>
</reference>
<dbReference type="PANTHER" id="PTHR47514:SF1">
    <property type="entry name" value="TRANSKETOLASE N-TERMINAL SECTION-RELATED"/>
    <property type="match status" value="1"/>
</dbReference>
<dbReference type="EMBL" id="FQ312005">
    <property type="protein sequence ID" value="CBW25261.1"/>
    <property type="molecule type" value="Genomic_DNA"/>
</dbReference>
<evidence type="ECO:0000256" key="1">
    <source>
        <dbReference type="ARBA" id="ARBA00001964"/>
    </source>
</evidence>
<proteinExistence type="inferred from homology"/>
<accession>E1X3G6</accession>
<dbReference type="InterPro" id="IPR029061">
    <property type="entry name" value="THDP-binding"/>
</dbReference>
<organism evidence="5 6">
    <name type="scientific">Halobacteriovorax marinus (strain ATCC BAA-682 / DSM 15412 / SJ)</name>
    <name type="common">Bacteriovorax marinus</name>
    <dbReference type="NCBI Taxonomy" id="862908"/>
    <lineage>
        <taxon>Bacteria</taxon>
        <taxon>Pseudomonadati</taxon>
        <taxon>Bdellovibrionota</taxon>
        <taxon>Bacteriovoracia</taxon>
        <taxon>Bacteriovoracales</taxon>
        <taxon>Halobacteriovoraceae</taxon>
        <taxon>Halobacteriovorax</taxon>
    </lineage>
</organism>
<dbReference type="PATRIC" id="fig|862908.3.peg.325"/>
<dbReference type="PANTHER" id="PTHR47514">
    <property type="entry name" value="TRANSKETOLASE N-TERMINAL SECTION-RELATED"/>
    <property type="match status" value="1"/>
</dbReference>
<dbReference type="Proteomes" id="UP000008963">
    <property type="component" value="Chromosome"/>
</dbReference>
<name>E1X3G6_HALMS</name>
<evidence type="ECO:0000256" key="2">
    <source>
        <dbReference type="ARBA" id="ARBA00007131"/>
    </source>
</evidence>
<dbReference type="KEGG" id="bmx:BMS_0337"/>
<gene>
    <name evidence="5" type="ordered locus">BMS_0337</name>
</gene>
<dbReference type="CDD" id="cd02012">
    <property type="entry name" value="TPP_TK"/>
    <property type="match status" value="1"/>
</dbReference>
<feature type="domain" description="Transketolase N-terminal" evidence="4">
    <location>
        <begin position="25"/>
        <end position="263"/>
    </location>
</feature>
<dbReference type="InterPro" id="IPR005474">
    <property type="entry name" value="Transketolase_N"/>
</dbReference>
<evidence type="ECO:0000256" key="3">
    <source>
        <dbReference type="ARBA" id="ARBA00023052"/>
    </source>
</evidence>
<keyword evidence="6" id="KW-1185">Reference proteome</keyword>
<protein>
    <submittedName>
        <fullName evidence="5">Transketolase, thiamine disphosphate-binding subunit</fullName>
    </submittedName>
</protein>
<dbReference type="STRING" id="862908.BMS_0337"/>
<dbReference type="Gene3D" id="3.40.50.970">
    <property type="match status" value="1"/>
</dbReference>
<dbReference type="SUPFAM" id="SSF52518">
    <property type="entry name" value="Thiamin diphosphate-binding fold (THDP-binding)"/>
    <property type="match status" value="1"/>
</dbReference>
<dbReference type="eggNOG" id="COG3959">
    <property type="taxonomic scope" value="Bacteria"/>
</dbReference>
<evidence type="ECO:0000313" key="6">
    <source>
        <dbReference type="Proteomes" id="UP000008963"/>
    </source>
</evidence>
<sequence length="264" mass="29179">MSITRYFIMNKNSACKQVRKDIVRMALQSKTGHISSALSMVEILVCSFFNMRSGKDKFILSKGHGALCLYATLKYFEYMTDSDIMKYHNKEFSFTSFISDPFPEGVFFTSGSLGHGLSVAVGSALSDRLNGNNYRTICVVSDGELQEGSIWEAALYAGANKLNSLTVIIDNNKLQAFGETDDVVPMGDIAQKFTSFGFHSISIDGHDTNAINLALETNTFDKPLAIIANTTKGKGISFMENSLSWHYLPITEELEKVVKKEIGL</sequence>
<evidence type="ECO:0000313" key="5">
    <source>
        <dbReference type="EMBL" id="CBW25261.1"/>
    </source>
</evidence>